<dbReference type="Pfam" id="PF13531">
    <property type="entry name" value="SBP_bac_11"/>
    <property type="match status" value="1"/>
</dbReference>
<dbReference type="InterPro" id="IPR008995">
    <property type="entry name" value="Mo/tungstate-bd_C_term_dom"/>
</dbReference>
<proteinExistence type="inferred from homology"/>
<dbReference type="GO" id="GO:0030973">
    <property type="term" value="F:molybdate ion binding"/>
    <property type="evidence" value="ECO:0007669"/>
    <property type="project" value="InterPro"/>
</dbReference>
<dbReference type="PANTHER" id="PTHR30632">
    <property type="entry name" value="MOLYBDATE-BINDING PERIPLASMIC PROTEIN"/>
    <property type="match status" value="1"/>
</dbReference>
<dbReference type="Gene3D" id="3.40.190.10">
    <property type="entry name" value="Periplasmic binding protein-like II"/>
    <property type="match status" value="2"/>
</dbReference>
<evidence type="ECO:0000256" key="2">
    <source>
        <dbReference type="ARBA" id="ARBA00022505"/>
    </source>
</evidence>
<dbReference type="SUPFAM" id="SSF50331">
    <property type="entry name" value="MOP-like"/>
    <property type="match status" value="1"/>
</dbReference>
<dbReference type="PATRIC" id="fig|1872076.5.peg.3175"/>
<evidence type="ECO:0000256" key="5">
    <source>
        <dbReference type="PROSITE-ProRule" id="PRU01213"/>
    </source>
</evidence>
<dbReference type="Pfam" id="PF03459">
    <property type="entry name" value="TOBE"/>
    <property type="match status" value="1"/>
</dbReference>
<evidence type="ECO:0000256" key="1">
    <source>
        <dbReference type="ARBA" id="ARBA00009175"/>
    </source>
</evidence>
<evidence type="ECO:0000256" key="3">
    <source>
        <dbReference type="ARBA" id="ARBA00022723"/>
    </source>
</evidence>
<dbReference type="NCBIfam" id="TIGR01256">
    <property type="entry name" value="modA"/>
    <property type="match status" value="1"/>
</dbReference>
<feature type="domain" description="Mop" evidence="6">
    <location>
        <begin position="320"/>
        <end position="385"/>
    </location>
</feature>
<dbReference type="GO" id="GO:0046872">
    <property type="term" value="F:metal ion binding"/>
    <property type="evidence" value="ECO:0007669"/>
    <property type="project" value="UniProtKB-KW"/>
</dbReference>
<evidence type="ECO:0000259" key="6">
    <source>
        <dbReference type="PROSITE" id="PS51866"/>
    </source>
</evidence>
<dbReference type="Gene3D" id="2.40.50.100">
    <property type="match status" value="2"/>
</dbReference>
<evidence type="ECO:0000313" key="7">
    <source>
        <dbReference type="EMBL" id="ODS32204.1"/>
    </source>
</evidence>
<keyword evidence="4" id="KW-0732">Signal</keyword>
<keyword evidence="2 5" id="KW-0500">Molybdenum</keyword>
<dbReference type="PANTHER" id="PTHR30632:SF14">
    <property type="entry name" value="TUNGSTATE_MOLYBDATE_CHROMATE-BINDING PROTEIN MODA"/>
    <property type="match status" value="1"/>
</dbReference>
<keyword evidence="3" id="KW-0479">Metal-binding</keyword>
<dbReference type="AlphaFoldDB" id="A0A1E3XB71"/>
<protein>
    <submittedName>
        <fullName evidence="7">Molybdenum ABC transporter substrate binding component</fullName>
    </submittedName>
</protein>
<dbReference type="EMBL" id="MAYW01000073">
    <property type="protein sequence ID" value="ODS32204.1"/>
    <property type="molecule type" value="Genomic_DNA"/>
</dbReference>
<dbReference type="SUPFAM" id="SSF53850">
    <property type="entry name" value="Periplasmic binding protein-like II"/>
    <property type="match status" value="1"/>
</dbReference>
<dbReference type="InterPro" id="IPR044084">
    <property type="entry name" value="AvModA-like_subst-bd"/>
</dbReference>
<dbReference type="CDD" id="cd13539">
    <property type="entry name" value="PBP2_AvModA"/>
    <property type="match status" value="1"/>
</dbReference>
<name>A0A1E3XB71_9BACT</name>
<comment type="caution">
    <text evidence="7">The sequence shown here is derived from an EMBL/GenBank/DDBJ whole genome shotgun (WGS) entry which is preliminary data.</text>
</comment>
<comment type="similarity">
    <text evidence="1">Belongs to the bacterial solute-binding protein ModA family.</text>
</comment>
<dbReference type="InterPro" id="IPR005950">
    <property type="entry name" value="ModA"/>
</dbReference>
<dbReference type="Proteomes" id="UP000094056">
    <property type="component" value="Unassembled WGS sequence"/>
</dbReference>
<evidence type="ECO:0000256" key="4">
    <source>
        <dbReference type="ARBA" id="ARBA00022729"/>
    </source>
</evidence>
<accession>A0A1E3XB71</accession>
<dbReference type="PROSITE" id="PS51866">
    <property type="entry name" value="MOP"/>
    <property type="match status" value="1"/>
</dbReference>
<evidence type="ECO:0000313" key="8">
    <source>
        <dbReference type="Proteomes" id="UP000094056"/>
    </source>
</evidence>
<dbReference type="GO" id="GO:0015689">
    <property type="term" value="P:molybdate ion transport"/>
    <property type="evidence" value="ECO:0007669"/>
    <property type="project" value="InterPro"/>
</dbReference>
<dbReference type="InterPro" id="IPR050682">
    <property type="entry name" value="ModA/WtpA"/>
</dbReference>
<organism evidence="7 8">
    <name type="scientific">Candidatus Scalindua rubra</name>
    <dbReference type="NCBI Taxonomy" id="1872076"/>
    <lineage>
        <taxon>Bacteria</taxon>
        <taxon>Pseudomonadati</taxon>
        <taxon>Planctomycetota</taxon>
        <taxon>Candidatus Brocadiia</taxon>
        <taxon>Candidatus Brocadiales</taxon>
        <taxon>Candidatus Scalinduaceae</taxon>
        <taxon>Candidatus Scalindua</taxon>
    </lineage>
</organism>
<dbReference type="InterPro" id="IPR005116">
    <property type="entry name" value="Transp-assoc_OB_typ1"/>
</dbReference>
<gene>
    <name evidence="7" type="ORF">SCARUB_02683</name>
</gene>
<dbReference type="InterPro" id="IPR004606">
    <property type="entry name" value="Mop_domain"/>
</dbReference>
<sequence>MKILLSILLSTLISSNTPEQTTITVAVAANFRFAMGELRQEFKKGTGIDIKTVISSSGKLTAQIKNGAPFDVFLSANMKYPETLYKEGYTTTKPKVYAYGSLILWTLKDLDLSKGINALSDKKVQKIAIANPKNAPYGIAAISALNYYKIYEKVKPKLVYGESISQTNLYVASETTDAGLTAKSVVLSPKMKGKGKWIEIDKSAYKPIAQGIVITDHGGKNKNSASQKFYDFLFSHKAREILKKIRLYCGGQEMNKLQGKIMNIESSEHISIVDIDVEGDLFSSIIIETPETADYLRIGNEVFMLFKETEVSIGKDLSGNLSLRNRLKSKIKTIEKGIVLTKIILDYKGKDIISVITTRSTNKLDLKVGDEVQGLIKANEVIIMK</sequence>
<reference evidence="7 8" key="1">
    <citation type="submission" date="2016-07" db="EMBL/GenBank/DDBJ databases">
        <title>Draft genome of Scalindua rubra, obtained from a brine-seawater interface in the Red Sea, sheds light on salt adaptation in anammox bacteria.</title>
        <authorList>
            <person name="Speth D.R."/>
            <person name="Lagkouvardos I."/>
            <person name="Wang Y."/>
            <person name="Qian P.-Y."/>
            <person name="Dutilh B.E."/>
            <person name="Jetten M.S."/>
        </authorList>
    </citation>
    <scope>NUCLEOTIDE SEQUENCE [LARGE SCALE GENOMIC DNA]</scope>
    <source>
        <strain evidence="7">BSI-1</strain>
    </source>
</reference>